<dbReference type="Pfam" id="PF13350">
    <property type="entry name" value="Y_phosphatase3"/>
    <property type="match status" value="1"/>
</dbReference>
<name>A0A328UJQ9_9FIRM</name>
<accession>A0A328UJQ9</accession>
<reference evidence="3 4" key="1">
    <citation type="submission" date="2018-06" db="EMBL/GenBank/DDBJ databases">
        <title>Noncontiguous genome sequence of Ruminococcaceae bacterium ASD2818.</title>
        <authorList>
            <person name="Chaplin A.V."/>
            <person name="Sokolova S.R."/>
            <person name="Kochetkova T.O."/>
            <person name="Goltsov A.Y."/>
            <person name="Trofimov D.Y."/>
            <person name="Efimov B.A."/>
        </authorList>
    </citation>
    <scope>NUCLEOTIDE SEQUENCE [LARGE SCALE GENOMIC DNA]</scope>
    <source>
        <strain evidence="3 4">ASD2818</strain>
    </source>
</reference>
<sequence>MNINTDCHLLPMEGAYNIRDLGGYPAENGGVTRKGLFFRADNTANLTPKDVDLLREKGVSLSIDLRSPKETQDWPSKLKGCAGMRYENIVMLDEISSNGFRGNFPASMAEMYIRNLDGARDSFVQVFRLLIENSGAALFHCTAGKDRTGMVSMLLLELAGAPDEVIVADYAATERYMQPVFAKLVEQMKGIGVDVPDHALRSEPDSMWRLLAHLRAKYGSARHYLEAGGIAPAELSALIARFVEY</sequence>
<proteinExistence type="inferred from homology"/>
<dbReference type="PANTHER" id="PTHR31126:SF1">
    <property type="entry name" value="TYROSINE SPECIFIC PROTEIN PHOSPHATASES DOMAIN-CONTAINING PROTEIN"/>
    <property type="match status" value="1"/>
</dbReference>
<dbReference type="InterPro" id="IPR026893">
    <property type="entry name" value="Tyr/Ser_Pase_IphP-type"/>
</dbReference>
<protein>
    <submittedName>
        <fullName evidence="3">Protein-tyrosine-phosphatase</fullName>
    </submittedName>
</protein>
<dbReference type="Proteomes" id="UP000249377">
    <property type="component" value="Unassembled WGS sequence"/>
</dbReference>
<dbReference type="EMBL" id="QLYR01000001">
    <property type="protein sequence ID" value="RAQ30420.1"/>
    <property type="molecule type" value="Genomic_DNA"/>
</dbReference>
<dbReference type="PANTHER" id="PTHR31126">
    <property type="entry name" value="TYROSINE-PROTEIN PHOSPHATASE"/>
    <property type="match status" value="1"/>
</dbReference>
<comment type="caution">
    <text evidence="3">The sequence shown here is derived from an EMBL/GenBank/DDBJ whole genome shotgun (WGS) entry which is preliminary data.</text>
</comment>
<evidence type="ECO:0000313" key="4">
    <source>
        <dbReference type="Proteomes" id="UP000249377"/>
    </source>
</evidence>
<dbReference type="AlphaFoldDB" id="A0A328UJQ9"/>
<dbReference type="InterPro" id="IPR016130">
    <property type="entry name" value="Tyr_Pase_AS"/>
</dbReference>
<dbReference type="InterPro" id="IPR029021">
    <property type="entry name" value="Prot-tyrosine_phosphatase-like"/>
</dbReference>
<organism evidence="3 4">
    <name type="scientific">Hydrogeniiclostridium mannosilyticum</name>
    <dbReference type="NCBI Taxonomy" id="2764322"/>
    <lineage>
        <taxon>Bacteria</taxon>
        <taxon>Bacillati</taxon>
        <taxon>Bacillota</taxon>
        <taxon>Clostridia</taxon>
        <taxon>Eubacteriales</taxon>
        <taxon>Acutalibacteraceae</taxon>
        <taxon>Hydrogeniiclostridium</taxon>
    </lineage>
</organism>
<feature type="domain" description="Tyrosine specific protein phosphatases" evidence="2">
    <location>
        <begin position="121"/>
        <end position="189"/>
    </location>
</feature>
<dbReference type="InterPro" id="IPR000387">
    <property type="entry name" value="Tyr_Pase_dom"/>
</dbReference>
<evidence type="ECO:0000259" key="2">
    <source>
        <dbReference type="PROSITE" id="PS50056"/>
    </source>
</evidence>
<dbReference type="PROSITE" id="PS00383">
    <property type="entry name" value="TYR_PHOSPHATASE_1"/>
    <property type="match status" value="1"/>
</dbReference>
<dbReference type="RefSeq" id="WP_112331617.1">
    <property type="nucleotide sequence ID" value="NZ_QLYR01000001.1"/>
</dbReference>
<comment type="similarity">
    <text evidence="1">Belongs to the protein-tyrosine phosphatase family.</text>
</comment>
<dbReference type="SUPFAM" id="SSF52799">
    <property type="entry name" value="(Phosphotyrosine protein) phosphatases II"/>
    <property type="match status" value="1"/>
</dbReference>
<gene>
    <name evidence="3" type="ORF">DPQ25_02650</name>
</gene>
<dbReference type="Gene3D" id="3.90.190.10">
    <property type="entry name" value="Protein tyrosine phosphatase superfamily"/>
    <property type="match status" value="1"/>
</dbReference>
<evidence type="ECO:0000313" key="3">
    <source>
        <dbReference type="EMBL" id="RAQ30420.1"/>
    </source>
</evidence>
<keyword evidence="4" id="KW-1185">Reference proteome</keyword>
<dbReference type="GO" id="GO:0004721">
    <property type="term" value="F:phosphoprotein phosphatase activity"/>
    <property type="evidence" value="ECO:0007669"/>
    <property type="project" value="InterPro"/>
</dbReference>
<evidence type="ECO:0000256" key="1">
    <source>
        <dbReference type="ARBA" id="ARBA00009580"/>
    </source>
</evidence>
<dbReference type="PROSITE" id="PS50056">
    <property type="entry name" value="TYR_PHOSPHATASE_2"/>
    <property type="match status" value="1"/>
</dbReference>